<evidence type="ECO:0000313" key="5">
    <source>
        <dbReference type="Proteomes" id="UP000236729"/>
    </source>
</evidence>
<proteinExistence type="predicted"/>
<dbReference type="Proteomes" id="UP000236729">
    <property type="component" value="Unassembled WGS sequence"/>
</dbReference>
<dbReference type="RefSeq" id="WP_093355195.1">
    <property type="nucleotide sequence ID" value="NZ_FNVB01000007.1"/>
</dbReference>
<protein>
    <submittedName>
        <fullName evidence="2">Uncharacterized conserved protein YbjT, contains NAD(P)-binding and DUF2867 domains</fullName>
    </submittedName>
</protein>
<dbReference type="AlphaFoldDB" id="A0A1H6DP55"/>
<dbReference type="Proteomes" id="UP000199690">
    <property type="component" value="Unassembled WGS sequence"/>
</dbReference>
<evidence type="ECO:0000259" key="1">
    <source>
        <dbReference type="Pfam" id="PF13460"/>
    </source>
</evidence>
<organism evidence="2 5">
    <name type="scientific">Saccharopolyspora kobensis</name>
    <dbReference type="NCBI Taxonomy" id="146035"/>
    <lineage>
        <taxon>Bacteria</taxon>
        <taxon>Bacillati</taxon>
        <taxon>Actinomycetota</taxon>
        <taxon>Actinomycetes</taxon>
        <taxon>Pseudonocardiales</taxon>
        <taxon>Pseudonocardiaceae</taxon>
        <taxon>Saccharopolyspora</taxon>
    </lineage>
</organism>
<reference evidence="4 5" key="1">
    <citation type="submission" date="2016-10" db="EMBL/GenBank/DDBJ databases">
        <authorList>
            <person name="Varghese N."/>
            <person name="Submissions S."/>
        </authorList>
    </citation>
    <scope>NUCLEOTIDE SEQUENCE [LARGE SCALE GENOMIC DNA]</scope>
    <source>
        <strain evidence="5">ATCC 20501</strain>
        <strain evidence="3 4">CGMCC 4.3529</strain>
    </source>
</reference>
<dbReference type="Pfam" id="PF13460">
    <property type="entry name" value="NAD_binding_10"/>
    <property type="match status" value="1"/>
</dbReference>
<name>A0A1H6DP55_9PSEU</name>
<dbReference type="EMBL" id="FOME01000008">
    <property type="protein sequence ID" value="SFE08102.1"/>
    <property type="molecule type" value="Genomic_DNA"/>
</dbReference>
<dbReference type="InterPro" id="IPR051207">
    <property type="entry name" value="ComplexI_NDUFA9_subunit"/>
</dbReference>
<dbReference type="InterPro" id="IPR016040">
    <property type="entry name" value="NAD(P)-bd_dom"/>
</dbReference>
<dbReference type="Gene3D" id="3.40.50.720">
    <property type="entry name" value="NAD(P)-binding Rossmann-like Domain"/>
    <property type="match status" value="1"/>
</dbReference>
<dbReference type="SUPFAM" id="SSF51735">
    <property type="entry name" value="NAD(P)-binding Rossmann-fold domains"/>
    <property type="match status" value="1"/>
</dbReference>
<dbReference type="SMR" id="A0A1H6DP55"/>
<feature type="domain" description="NAD(P)-binding" evidence="1">
    <location>
        <begin position="9"/>
        <end position="140"/>
    </location>
</feature>
<dbReference type="GO" id="GO:0044877">
    <property type="term" value="F:protein-containing complex binding"/>
    <property type="evidence" value="ECO:0007669"/>
    <property type="project" value="TreeGrafter"/>
</dbReference>
<dbReference type="PANTHER" id="PTHR12126">
    <property type="entry name" value="NADH-UBIQUINONE OXIDOREDUCTASE 39 KDA SUBUNIT-RELATED"/>
    <property type="match status" value="1"/>
</dbReference>
<dbReference type="EMBL" id="FNVB01000007">
    <property type="protein sequence ID" value="SEG87060.1"/>
    <property type="molecule type" value="Genomic_DNA"/>
</dbReference>
<evidence type="ECO:0000313" key="2">
    <source>
        <dbReference type="EMBL" id="SEG87060.1"/>
    </source>
</evidence>
<dbReference type="PANTHER" id="PTHR12126:SF11">
    <property type="entry name" value="NADH DEHYDROGENASE [UBIQUINONE] 1 ALPHA SUBCOMPLEX SUBUNIT 9, MITOCHONDRIAL"/>
    <property type="match status" value="1"/>
</dbReference>
<accession>A0A1I1XLC3</accession>
<sequence>MRKPILVTGGTGTLGSVVVQRLLDAGQDVRVLSRRPGSTGTAREWATGDLRTGEGIDAATSGVDVIVHCATTLSSKDVAATERLIGAARRNGEPHLVYISIVGVDRVPLFYYRAKLEAEERVMNSGLPWTILRTTQFHDLVARTFSLQRRSPVIATLAGVKFQPIDVRDVAGRLTELATGAPAGRVPDMGGPEIRGHGDLARTYLAATGRRRPVLPIRLPGAAVAGYRRGGHLAPDQAVGRVTFAEFLAERSR</sequence>
<gene>
    <name evidence="2" type="ORF">SAMN02982929_04739</name>
    <name evidence="3" type="ORF">SAMN05216506_108289</name>
</gene>
<dbReference type="InterPro" id="IPR036291">
    <property type="entry name" value="NAD(P)-bd_dom_sf"/>
</dbReference>
<evidence type="ECO:0000313" key="3">
    <source>
        <dbReference type="EMBL" id="SFE08102.1"/>
    </source>
</evidence>
<accession>A0A1H6DP55</accession>
<keyword evidence="4" id="KW-1185">Reference proteome</keyword>
<evidence type="ECO:0000313" key="4">
    <source>
        <dbReference type="Proteomes" id="UP000199690"/>
    </source>
</evidence>
<reference evidence="2" key="2">
    <citation type="submission" date="2016-10" db="EMBL/GenBank/DDBJ databases">
        <authorList>
            <person name="de Groot N.N."/>
        </authorList>
    </citation>
    <scope>NUCLEOTIDE SEQUENCE [LARGE SCALE GENOMIC DNA]</scope>
    <source>
        <strain evidence="2">ATCC 20501</strain>
    </source>
</reference>